<dbReference type="PROSITE" id="PS52016">
    <property type="entry name" value="TONB_DEPENDENT_REC_3"/>
    <property type="match status" value="1"/>
</dbReference>
<dbReference type="STRING" id="1562970.ING2E5B_0927"/>
<evidence type="ECO:0000256" key="3">
    <source>
        <dbReference type="ARBA" id="ARBA00022452"/>
    </source>
</evidence>
<keyword evidence="2 8" id="KW-0813">Transport</keyword>
<keyword evidence="12" id="KW-1185">Reference proteome</keyword>
<dbReference type="GO" id="GO:0009279">
    <property type="term" value="C:cell outer membrane"/>
    <property type="evidence" value="ECO:0007669"/>
    <property type="project" value="UniProtKB-SubCell"/>
</dbReference>
<keyword evidence="7 8" id="KW-0998">Cell outer membrane</keyword>
<feature type="signal peptide" evidence="9">
    <location>
        <begin position="1"/>
        <end position="18"/>
    </location>
</feature>
<dbReference type="KEGG" id="pbt:ING2E5B_0927"/>
<evidence type="ECO:0000259" key="10">
    <source>
        <dbReference type="Pfam" id="PF07715"/>
    </source>
</evidence>
<dbReference type="EMBL" id="LN515532">
    <property type="protein sequence ID" value="CEA15688.1"/>
    <property type="molecule type" value="Genomic_DNA"/>
</dbReference>
<organism evidence="11 12">
    <name type="scientific">Fermentimonas caenicola</name>
    <dbReference type="NCBI Taxonomy" id="1562970"/>
    <lineage>
        <taxon>Bacteria</taxon>
        <taxon>Pseudomonadati</taxon>
        <taxon>Bacteroidota</taxon>
        <taxon>Bacteroidia</taxon>
        <taxon>Bacteroidales</taxon>
        <taxon>Dysgonomonadaceae</taxon>
        <taxon>Fermentimonas</taxon>
    </lineage>
</organism>
<dbReference type="Pfam" id="PF07715">
    <property type="entry name" value="Plug"/>
    <property type="match status" value="1"/>
</dbReference>
<dbReference type="AlphaFoldDB" id="A0A098BZU2"/>
<dbReference type="SUPFAM" id="SSF56935">
    <property type="entry name" value="Porins"/>
    <property type="match status" value="1"/>
</dbReference>
<accession>A0A098BZU2</accession>
<dbReference type="PANTHER" id="PTHR30069">
    <property type="entry name" value="TONB-DEPENDENT OUTER MEMBRANE RECEPTOR"/>
    <property type="match status" value="1"/>
</dbReference>
<dbReference type="HOGENOM" id="CLU_004317_2_1_10"/>
<dbReference type="GO" id="GO:0015344">
    <property type="term" value="F:siderophore uptake transmembrane transporter activity"/>
    <property type="evidence" value="ECO:0007669"/>
    <property type="project" value="TreeGrafter"/>
</dbReference>
<evidence type="ECO:0000256" key="8">
    <source>
        <dbReference type="PROSITE-ProRule" id="PRU01360"/>
    </source>
</evidence>
<evidence type="ECO:0000256" key="1">
    <source>
        <dbReference type="ARBA" id="ARBA00004571"/>
    </source>
</evidence>
<dbReference type="OrthoDB" id="9768177at2"/>
<keyword evidence="6 8" id="KW-0472">Membrane</keyword>
<protein>
    <recommendedName>
        <fullName evidence="10">TonB-dependent receptor plug domain-containing protein</fullName>
    </recommendedName>
</protein>
<comment type="similarity">
    <text evidence="8">Belongs to the TonB-dependent receptor family.</text>
</comment>
<dbReference type="InterPro" id="IPR012910">
    <property type="entry name" value="Plug_dom"/>
</dbReference>
<dbReference type="InterPro" id="IPR023996">
    <property type="entry name" value="TonB-dep_OMP_SusC/RagA"/>
</dbReference>
<keyword evidence="5 9" id="KW-0732">Signal</keyword>
<name>A0A098BZU2_9BACT</name>
<dbReference type="InterPro" id="IPR023997">
    <property type="entry name" value="TonB-dep_OMP_SusC/RagA_CS"/>
</dbReference>
<dbReference type="Gene3D" id="2.60.40.1120">
    <property type="entry name" value="Carboxypeptidase-like, regulatory domain"/>
    <property type="match status" value="1"/>
</dbReference>
<dbReference type="Gene3D" id="2.40.170.20">
    <property type="entry name" value="TonB-dependent receptor, beta-barrel domain"/>
    <property type="match status" value="1"/>
</dbReference>
<dbReference type="InterPro" id="IPR039426">
    <property type="entry name" value="TonB-dep_rcpt-like"/>
</dbReference>
<dbReference type="PATRIC" id="fig|1562970.3.peg.919"/>
<sequence length="1062" mass="117657">MKLTFIVLIQLLIFSTYAQDLQNVVITGKVIDQYNEPLAGVTIIDITNPGNGTVSDIDGNYRISTNIGHTLEFTYIGFENQSINIDKSATINVRLIESTTTLNEVIITSLNIPRERKALGYAVQDVSSEAFQTRPTNPMSALSGKIAGLQVISGGSNLGGSSRITLRGINSITGNNQPLYVIDGVPLDNSELNSSSTINGSAGKDMGSTIQDINPDDIESVNVLKGPSAAALYGSRAANGVILITTKNGKTGDGGINIEVNTGLELENVVRLPERQKLYGGGYNTTFSTAQINGTTYNIVDYAGDESWGPKLDGTPVLHWYNLDPEYPEDYLNPEPWVYPENDVHYFFKTGLANTNNISLSKSNDNSVFRVSFTNKNVTGTIPNSSLGKNSLSISGNITGDLLSFFASANYIKTSTTGRPWTGASNRNIILEAFQWGHVQVDYKKLSEYKRPDGTPRAWNRTGYQNTVADEKTKYIDNPYWSAYESYLEEDRDRLYGNFGIVLTPTPWLSVTSRLNADIYDYDYQDRIAYNSRSQSMYQEYSQKYEEFNYELLATANKSWSDHSFVANVGANYLQRNRRISDISTSGGLIIPNYYSLNNATSTIINPTTGIYKKQLSSVYGSISYGWKGTVYLDGTFRNDWSSTLPVEHNSYFYPSVTSSVILSELPGLRNSNWLSFAKLRLGWAQVGNDTDPYQLYKVYEAVSSINGRSAYTLPNQLNNINLKPEITSSLETGLQLQFFKDLINLDFTYYNNSSRNQIISLPTSAAFGYSSMLINAGEINNRGFEVILGINPVKSRNWDWNTTFNFSRNINKIIELSDAVNKLNLSTTLVTLTAQEGKSYGQIEGYDFVYAPDGQKVVGENGLHMRTQQIVPLGSVLPDFLWSFQNGLRYKNLRFNFLVDSRVGGKFFSQTYSVAMYSGILPETAANGIRETGVVSDGVTADVTFNADGTYSVTNIAPNTKNVTAQAWARNYSNGPTAYSIFDATFIKLRELSLGYDIKLSENSPVKSIGTSLYARNLFYLYRKSKTIDPELTNSSGNVQGIEGGNMPTPLTYGINLSFRF</sequence>
<gene>
    <name evidence="11" type="ORF">ING2E5B_0927</name>
</gene>
<keyword evidence="3 8" id="KW-1134">Transmembrane beta strand</keyword>
<dbReference type="GO" id="GO:0044718">
    <property type="term" value="P:siderophore transmembrane transport"/>
    <property type="evidence" value="ECO:0007669"/>
    <property type="project" value="TreeGrafter"/>
</dbReference>
<dbReference type="InterPro" id="IPR036942">
    <property type="entry name" value="Beta-barrel_TonB_sf"/>
</dbReference>
<evidence type="ECO:0000256" key="7">
    <source>
        <dbReference type="ARBA" id="ARBA00023237"/>
    </source>
</evidence>
<evidence type="ECO:0000256" key="2">
    <source>
        <dbReference type="ARBA" id="ARBA00022448"/>
    </source>
</evidence>
<evidence type="ECO:0000313" key="12">
    <source>
        <dbReference type="Proteomes" id="UP000032417"/>
    </source>
</evidence>
<dbReference type="Proteomes" id="UP000032417">
    <property type="component" value="Chromosome 1"/>
</dbReference>
<reference evidence="11 12" key="1">
    <citation type="submission" date="2014-08" db="EMBL/GenBank/DDBJ databases">
        <authorList>
            <person name="Wibberg D."/>
        </authorList>
    </citation>
    <scope>NUCLEOTIDE SEQUENCE [LARGE SCALE GENOMIC DNA]</scope>
    <source>
        <strain evidence="12">ING2-E5B</strain>
    </source>
</reference>
<feature type="domain" description="TonB-dependent receptor plug" evidence="10">
    <location>
        <begin position="119"/>
        <end position="241"/>
    </location>
</feature>
<dbReference type="NCBIfam" id="TIGR04057">
    <property type="entry name" value="SusC_RagA_signa"/>
    <property type="match status" value="1"/>
</dbReference>
<feature type="chain" id="PRO_5001933365" description="TonB-dependent receptor plug domain-containing protein" evidence="9">
    <location>
        <begin position="19"/>
        <end position="1062"/>
    </location>
</feature>
<dbReference type="Gene3D" id="2.170.130.10">
    <property type="entry name" value="TonB-dependent receptor, plug domain"/>
    <property type="match status" value="1"/>
</dbReference>
<evidence type="ECO:0000256" key="9">
    <source>
        <dbReference type="SAM" id="SignalP"/>
    </source>
</evidence>
<comment type="subcellular location">
    <subcellularLocation>
        <location evidence="1 8">Cell outer membrane</location>
        <topology evidence="1 8">Multi-pass membrane protein</topology>
    </subcellularLocation>
</comment>
<dbReference type="NCBIfam" id="TIGR04056">
    <property type="entry name" value="OMP_RagA_SusC"/>
    <property type="match status" value="1"/>
</dbReference>
<evidence type="ECO:0000256" key="4">
    <source>
        <dbReference type="ARBA" id="ARBA00022692"/>
    </source>
</evidence>
<proteinExistence type="inferred from homology"/>
<keyword evidence="4 8" id="KW-0812">Transmembrane</keyword>
<dbReference type="Pfam" id="PF13715">
    <property type="entry name" value="CarbopepD_reg_2"/>
    <property type="match status" value="1"/>
</dbReference>
<dbReference type="PANTHER" id="PTHR30069:SF29">
    <property type="entry name" value="HEMOGLOBIN AND HEMOGLOBIN-HAPTOGLOBIN-BINDING PROTEIN 1-RELATED"/>
    <property type="match status" value="1"/>
</dbReference>
<dbReference type="InterPro" id="IPR008969">
    <property type="entry name" value="CarboxyPept-like_regulatory"/>
</dbReference>
<dbReference type="InterPro" id="IPR037066">
    <property type="entry name" value="Plug_dom_sf"/>
</dbReference>
<dbReference type="SUPFAM" id="SSF49464">
    <property type="entry name" value="Carboxypeptidase regulatory domain-like"/>
    <property type="match status" value="1"/>
</dbReference>
<evidence type="ECO:0000256" key="5">
    <source>
        <dbReference type="ARBA" id="ARBA00022729"/>
    </source>
</evidence>
<evidence type="ECO:0000313" key="11">
    <source>
        <dbReference type="EMBL" id="CEA15688.1"/>
    </source>
</evidence>
<evidence type="ECO:0000256" key="6">
    <source>
        <dbReference type="ARBA" id="ARBA00023136"/>
    </source>
</evidence>